<feature type="transmembrane region" description="Helical" evidence="6">
    <location>
        <begin position="50"/>
        <end position="75"/>
    </location>
</feature>
<evidence type="ECO:0000256" key="4">
    <source>
        <dbReference type="ARBA" id="ARBA00022989"/>
    </source>
</evidence>
<keyword evidence="3 6" id="KW-0812">Transmembrane</keyword>
<evidence type="ECO:0000313" key="8">
    <source>
        <dbReference type="EMBL" id="MFC5453467.1"/>
    </source>
</evidence>
<dbReference type="Pfam" id="PF13396">
    <property type="entry name" value="PLDc_N"/>
    <property type="match status" value="1"/>
</dbReference>
<comment type="caution">
    <text evidence="8">The sequence shown here is derived from an EMBL/GenBank/DDBJ whole genome shotgun (WGS) entry which is preliminary data.</text>
</comment>
<reference evidence="9" key="1">
    <citation type="journal article" date="2019" name="Int. J. Syst. Evol. Microbiol.">
        <title>The Global Catalogue of Microorganisms (GCM) 10K type strain sequencing project: providing services to taxonomists for standard genome sequencing and annotation.</title>
        <authorList>
            <consortium name="The Broad Institute Genomics Platform"/>
            <consortium name="The Broad Institute Genome Sequencing Center for Infectious Disease"/>
            <person name="Wu L."/>
            <person name="Ma J."/>
        </authorList>
    </citation>
    <scope>NUCLEOTIDE SEQUENCE [LARGE SCALE GENOMIC DNA]</scope>
    <source>
        <strain evidence="9">CGMCC 4.1469</strain>
    </source>
</reference>
<dbReference type="EMBL" id="JBHSMQ010000001">
    <property type="protein sequence ID" value="MFC5453467.1"/>
    <property type="molecule type" value="Genomic_DNA"/>
</dbReference>
<name>A0ABW0KL85_9BACT</name>
<evidence type="ECO:0000256" key="1">
    <source>
        <dbReference type="ARBA" id="ARBA00004651"/>
    </source>
</evidence>
<evidence type="ECO:0000259" key="7">
    <source>
        <dbReference type="Pfam" id="PF13396"/>
    </source>
</evidence>
<accession>A0ABW0KL85</accession>
<keyword evidence="4 6" id="KW-1133">Transmembrane helix</keyword>
<sequence length="114" mass="12605">MQTIITNFLNASALNVEPAVIWALIFAYAMLVVCAVASVWFSKIGSAAKLVWLMLIVACPFLGVILYCIACLMRADYSTFVQMGFTKKKLPNKAHAGMKKASIMTQMQKTEHQV</sequence>
<keyword evidence="9" id="KW-1185">Reference proteome</keyword>
<organism evidence="8 9">
    <name type="scientific">Prosthecobacter fluviatilis</name>
    <dbReference type="NCBI Taxonomy" id="445931"/>
    <lineage>
        <taxon>Bacteria</taxon>
        <taxon>Pseudomonadati</taxon>
        <taxon>Verrucomicrobiota</taxon>
        <taxon>Verrucomicrobiia</taxon>
        <taxon>Verrucomicrobiales</taxon>
        <taxon>Verrucomicrobiaceae</taxon>
        <taxon>Prosthecobacter</taxon>
    </lineage>
</organism>
<dbReference type="RefSeq" id="WP_377162573.1">
    <property type="nucleotide sequence ID" value="NZ_JBHSMQ010000001.1"/>
</dbReference>
<feature type="domain" description="Cardiolipin synthase N-terminal" evidence="7">
    <location>
        <begin position="33"/>
        <end position="67"/>
    </location>
</feature>
<proteinExistence type="predicted"/>
<dbReference type="InterPro" id="IPR027379">
    <property type="entry name" value="CLS_N"/>
</dbReference>
<evidence type="ECO:0000256" key="3">
    <source>
        <dbReference type="ARBA" id="ARBA00022692"/>
    </source>
</evidence>
<comment type="subcellular location">
    <subcellularLocation>
        <location evidence="1">Cell membrane</location>
        <topology evidence="1">Multi-pass membrane protein</topology>
    </subcellularLocation>
</comment>
<protein>
    <submittedName>
        <fullName evidence="8">PLD nuclease N-terminal domain-containing protein</fullName>
    </submittedName>
</protein>
<evidence type="ECO:0000256" key="5">
    <source>
        <dbReference type="ARBA" id="ARBA00023136"/>
    </source>
</evidence>
<dbReference type="Proteomes" id="UP001596052">
    <property type="component" value="Unassembled WGS sequence"/>
</dbReference>
<evidence type="ECO:0000313" key="9">
    <source>
        <dbReference type="Proteomes" id="UP001596052"/>
    </source>
</evidence>
<keyword evidence="5 6" id="KW-0472">Membrane</keyword>
<evidence type="ECO:0000256" key="2">
    <source>
        <dbReference type="ARBA" id="ARBA00022475"/>
    </source>
</evidence>
<gene>
    <name evidence="8" type="ORF">ACFQDI_01260</name>
</gene>
<evidence type="ECO:0000256" key="6">
    <source>
        <dbReference type="SAM" id="Phobius"/>
    </source>
</evidence>
<keyword evidence="2" id="KW-1003">Cell membrane</keyword>
<feature type="transmembrane region" description="Helical" evidence="6">
    <location>
        <begin position="20"/>
        <end position="41"/>
    </location>
</feature>